<dbReference type="PANTHER" id="PTHR18821:SF8">
    <property type="entry name" value="PROKINETICIN-2"/>
    <property type="match status" value="1"/>
</dbReference>
<evidence type="ECO:0000256" key="8">
    <source>
        <dbReference type="SAM" id="SignalP"/>
    </source>
</evidence>
<name>A0AAV2ZPT9_PYXAD</name>
<evidence type="ECO:0000256" key="4">
    <source>
        <dbReference type="ARBA" id="ARBA00022656"/>
    </source>
</evidence>
<reference evidence="10" key="1">
    <citation type="thesis" date="2020" institute="ProQuest LLC" country="789 East Eisenhower Parkway, Ann Arbor, MI, USA">
        <title>Comparative Genomics and Chromosome Evolution.</title>
        <authorList>
            <person name="Mudd A.B."/>
        </authorList>
    </citation>
    <scope>NUCLEOTIDE SEQUENCE</scope>
    <source>
        <strain evidence="10">1538</strain>
        <tissue evidence="10">Blood</tissue>
    </source>
</reference>
<comment type="subcellular location">
    <subcellularLocation>
        <location evidence="1">Secreted</location>
    </subcellularLocation>
</comment>
<proteinExistence type="inferred from homology"/>
<dbReference type="Proteomes" id="UP001181693">
    <property type="component" value="Unassembled WGS sequence"/>
</dbReference>
<evidence type="ECO:0000256" key="5">
    <source>
        <dbReference type="ARBA" id="ARBA00022729"/>
    </source>
</evidence>
<evidence type="ECO:0000313" key="10">
    <source>
        <dbReference type="EMBL" id="DBA18596.1"/>
    </source>
</evidence>
<keyword evidence="11" id="KW-1185">Reference proteome</keyword>
<dbReference type="Gene3D" id="2.10.80.10">
    <property type="entry name" value="Lipase, subunit A"/>
    <property type="match status" value="1"/>
</dbReference>
<gene>
    <name evidence="10" type="ORF">GDO54_016827</name>
</gene>
<keyword evidence="6" id="KW-1015">Disulfide bond</keyword>
<keyword evidence="7" id="KW-1213">G-protein coupled receptor impairing toxin</keyword>
<dbReference type="InterPro" id="IPR009523">
    <property type="entry name" value="Prokineticin"/>
</dbReference>
<feature type="domain" description="Prokineticin" evidence="9">
    <location>
        <begin position="6"/>
        <end position="106"/>
    </location>
</feature>
<keyword evidence="5 8" id="KW-0732">Signal</keyword>
<evidence type="ECO:0000313" key="11">
    <source>
        <dbReference type="Proteomes" id="UP001181693"/>
    </source>
</evidence>
<dbReference type="PANTHER" id="PTHR18821">
    <property type="entry name" value="PROKINETICIN"/>
    <property type="match status" value="1"/>
</dbReference>
<keyword evidence="3" id="KW-0964">Secreted</keyword>
<dbReference type="EMBL" id="DYDO01000009">
    <property type="protein sequence ID" value="DBA18596.1"/>
    <property type="molecule type" value="Genomic_DNA"/>
</dbReference>
<comment type="caution">
    <text evidence="10">The sequence shown here is derived from an EMBL/GenBank/DDBJ whole genome shotgun (WGS) entry which is preliminary data.</text>
</comment>
<evidence type="ECO:0000256" key="2">
    <source>
        <dbReference type="ARBA" id="ARBA00006999"/>
    </source>
</evidence>
<comment type="similarity">
    <text evidence="2">Belongs to the AVIT (prokineticin) family.</text>
</comment>
<dbReference type="GO" id="GO:0001935">
    <property type="term" value="P:endothelial cell proliferation"/>
    <property type="evidence" value="ECO:0007669"/>
    <property type="project" value="TreeGrafter"/>
</dbReference>
<dbReference type="SUPFAM" id="SSF57190">
    <property type="entry name" value="Colipase-like"/>
    <property type="match status" value="2"/>
</dbReference>
<accession>A0AAV2ZPT9</accession>
<feature type="signal peptide" evidence="8">
    <location>
        <begin position="1"/>
        <end position="21"/>
    </location>
</feature>
<keyword evidence="4" id="KW-0800">Toxin</keyword>
<evidence type="ECO:0000256" key="3">
    <source>
        <dbReference type="ARBA" id="ARBA00022525"/>
    </source>
</evidence>
<dbReference type="AlphaFoldDB" id="A0AAV2ZPT9"/>
<feature type="chain" id="PRO_5043360107" description="Prokineticin domain-containing protein" evidence="8">
    <location>
        <begin position="22"/>
        <end position="116"/>
    </location>
</feature>
<dbReference type="Pfam" id="PF06607">
    <property type="entry name" value="Prokineticin"/>
    <property type="match status" value="1"/>
</dbReference>
<dbReference type="InterPro" id="IPR023569">
    <property type="entry name" value="Prokineticin_domain"/>
</dbReference>
<organism evidence="10 11">
    <name type="scientific">Pyxicephalus adspersus</name>
    <name type="common">African bullfrog</name>
    <dbReference type="NCBI Taxonomy" id="30357"/>
    <lineage>
        <taxon>Eukaryota</taxon>
        <taxon>Metazoa</taxon>
        <taxon>Chordata</taxon>
        <taxon>Craniata</taxon>
        <taxon>Vertebrata</taxon>
        <taxon>Euteleostomi</taxon>
        <taxon>Amphibia</taxon>
        <taxon>Batrachia</taxon>
        <taxon>Anura</taxon>
        <taxon>Neobatrachia</taxon>
        <taxon>Ranoidea</taxon>
        <taxon>Pyxicephalidae</taxon>
        <taxon>Pyxicephalinae</taxon>
        <taxon>Pyxicephalus</taxon>
    </lineage>
</organism>
<protein>
    <recommendedName>
        <fullName evidence="9">Prokineticin domain-containing protein</fullName>
    </recommendedName>
</protein>
<dbReference type="GO" id="GO:0005576">
    <property type="term" value="C:extracellular region"/>
    <property type="evidence" value="ECO:0007669"/>
    <property type="project" value="UniProtKB-SubCell"/>
</dbReference>
<evidence type="ECO:0000256" key="7">
    <source>
        <dbReference type="ARBA" id="ARBA00023259"/>
    </source>
</evidence>
<dbReference type="GO" id="GO:0090729">
    <property type="term" value="F:toxin activity"/>
    <property type="evidence" value="ECO:0007669"/>
    <property type="project" value="UniProtKB-KW"/>
</dbReference>
<evidence type="ECO:0000256" key="1">
    <source>
        <dbReference type="ARBA" id="ARBA00004613"/>
    </source>
</evidence>
<evidence type="ECO:0000256" key="6">
    <source>
        <dbReference type="ARBA" id="ARBA00023157"/>
    </source>
</evidence>
<sequence>MRIGIMRTLTCLSLLLGSVLFLLERGDTAVITGACERDLQCGGGMCCAVSLWIRGLRMCTPLGNEGEDCHPLSHKIPYPGKRMVHTCPCQPNLACTKLEDGRYQCLPYLKGKNYYY</sequence>
<evidence type="ECO:0000259" key="9">
    <source>
        <dbReference type="Pfam" id="PF06607"/>
    </source>
</evidence>